<sequence length="161" mass="18004">MRIRLPFAGSFIFLLAITGYASLSTHQPRDIVSNEPLHAITFFILTTCFYWILDTSRRRSFNFTILTCTGILGVGFEFLQSLLSNGHSLDLYQVLANLIGSLTALTLCSWYHTRMLGRKRLAKQYKVVATDDLELEAAVGSEPQHPEIVNQGAEVQGHNAN</sequence>
<feature type="chain" id="PRO_5002061894" description="VanZ-like domain-containing protein" evidence="2">
    <location>
        <begin position="22"/>
        <end position="161"/>
    </location>
</feature>
<protein>
    <recommendedName>
        <fullName evidence="5">VanZ-like domain-containing protein</fullName>
    </recommendedName>
</protein>
<organism evidence="3 4">
    <name type="scientific">Uncinula necator</name>
    <name type="common">Grape powdery mildew</name>
    <dbReference type="NCBI Taxonomy" id="52586"/>
    <lineage>
        <taxon>Eukaryota</taxon>
        <taxon>Fungi</taxon>
        <taxon>Dikarya</taxon>
        <taxon>Ascomycota</taxon>
        <taxon>Pezizomycotina</taxon>
        <taxon>Leotiomycetes</taxon>
        <taxon>Erysiphales</taxon>
        <taxon>Erysiphaceae</taxon>
        <taxon>Erysiphe</taxon>
    </lineage>
</organism>
<keyword evidence="4" id="KW-1185">Reference proteome</keyword>
<dbReference type="PANTHER" id="PTHR28008:SF1">
    <property type="entry name" value="DOMAIN PROTEIN, PUTATIVE (AFU_ORTHOLOGUE AFUA_3G10980)-RELATED"/>
    <property type="match status" value="1"/>
</dbReference>
<evidence type="ECO:0008006" key="5">
    <source>
        <dbReference type="Google" id="ProtNLM"/>
    </source>
</evidence>
<gene>
    <name evidence="3" type="ORF">EV44_g0085</name>
</gene>
<dbReference type="OMA" id="FYWVLDT"/>
<proteinExistence type="predicted"/>
<evidence type="ECO:0000256" key="2">
    <source>
        <dbReference type="SAM" id="SignalP"/>
    </source>
</evidence>
<feature type="transmembrane region" description="Helical" evidence="1">
    <location>
        <begin position="60"/>
        <end position="79"/>
    </location>
</feature>
<comment type="caution">
    <text evidence="3">The sequence shown here is derived from an EMBL/GenBank/DDBJ whole genome shotgun (WGS) entry which is preliminary data.</text>
</comment>
<dbReference type="Proteomes" id="UP000030854">
    <property type="component" value="Unassembled WGS sequence"/>
</dbReference>
<dbReference type="PANTHER" id="PTHR28008">
    <property type="entry name" value="DOMAIN PROTEIN, PUTATIVE (AFU_ORTHOLOGUE AFUA_3G10980)-RELATED"/>
    <property type="match status" value="1"/>
</dbReference>
<feature type="transmembrane region" description="Helical" evidence="1">
    <location>
        <begin position="37"/>
        <end position="53"/>
    </location>
</feature>
<dbReference type="AlphaFoldDB" id="A0A0B1P5Y5"/>
<name>A0A0B1P5Y5_UNCNE</name>
<evidence type="ECO:0000313" key="4">
    <source>
        <dbReference type="Proteomes" id="UP000030854"/>
    </source>
</evidence>
<evidence type="ECO:0000256" key="1">
    <source>
        <dbReference type="SAM" id="Phobius"/>
    </source>
</evidence>
<keyword evidence="1" id="KW-0472">Membrane</keyword>
<reference evidence="3 4" key="1">
    <citation type="journal article" date="2014" name="BMC Genomics">
        <title>Adaptive genomic structural variation in the grape powdery mildew pathogen, Erysiphe necator.</title>
        <authorList>
            <person name="Jones L."/>
            <person name="Riaz S."/>
            <person name="Morales-Cruz A."/>
            <person name="Amrine K.C."/>
            <person name="McGuire B."/>
            <person name="Gubler W.D."/>
            <person name="Walker M.A."/>
            <person name="Cantu D."/>
        </authorList>
    </citation>
    <scope>NUCLEOTIDE SEQUENCE [LARGE SCALE GENOMIC DNA]</scope>
    <source>
        <strain evidence="4">c</strain>
    </source>
</reference>
<keyword evidence="1" id="KW-0812">Transmembrane</keyword>
<keyword evidence="2" id="KW-0732">Signal</keyword>
<feature type="signal peptide" evidence="2">
    <location>
        <begin position="1"/>
        <end position="21"/>
    </location>
</feature>
<evidence type="ECO:0000313" key="3">
    <source>
        <dbReference type="EMBL" id="KHJ34112.1"/>
    </source>
</evidence>
<accession>A0A0B1P5Y5</accession>
<dbReference type="EMBL" id="JNVN01001046">
    <property type="protein sequence ID" value="KHJ34112.1"/>
    <property type="molecule type" value="Genomic_DNA"/>
</dbReference>
<feature type="transmembrane region" description="Helical" evidence="1">
    <location>
        <begin position="91"/>
        <end position="111"/>
    </location>
</feature>
<dbReference type="HOGENOM" id="CLU_096870_0_0_1"/>
<keyword evidence="1" id="KW-1133">Transmembrane helix</keyword>